<gene>
    <name evidence="1" type="ORF">LAESUDRAFT_759388</name>
</gene>
<organism evidence="1 2">
    <name type="scientific">Laetiporus sulphureus 93-53</name>
    <dbReference type="NCBI Taxonomy" id="1314785"/>
    <lineage>
        <taxon>Eukaryota</taxon>
        <taxon>Fungi</taxon>
        <taxon>Dikarya</taxon>
        <taxon>Basidiomycota</taxon>
        <taxon>Agaricomycotina</taxon>
        <taxon>Agaricomycetes</taxon>
        <taxon>Polyporales</taxon>
        <taxon>Laetiporus</taxon>
    </lineage>
</organism>
<reference evidence="1 2" key="1">
    <citation type="journal article" date="2016" name="Mol. Biol. Evol.">
        <title>Comparative Genomics of Early-Diverging Mushroom-Forming Fungi Provides Insights into the Origins of Lignocellulose Decay Capabilities.</title>
        <authorList>
            <person name="Nagy L.G."/>
            <person name="Riley R."/>
            <person name="Tritt A."/>
            <person name="Adam C."/>
            <person name="Daum C."/>
            <person name="Floudas D."/>
            <person name="Sun H."/>
            <person name="Yadav J.S."/>
            <person name="Pangilinan J."/>
            <person name="Larsson K.H."/>
            <person name="Matsuura K."/>
            <person name="Barry K."/>
            <person name="Labutti K."/>
            <person name="Kuo R."/>
            <person name="Ohm R.A."/>
            <person name="Bhattacharya S.S."/>
            <person name="Shirouzu T."/>
            <person name="Yoshinaga Y."/>
            <person name="Martin F.M."/>
            <person name="Grigoriev I.V."/>
            <person name="Hibbett D.S."/>
        </authorList>
    </citation>
    <scope>NUCLEOTIDE SEQUENCE [LARGE SCALE GENOMIC DNA]</scope>
    <source>
        <strain evidence="1 2">93-53</strain>
    </source>
</reference>
<keyword evidence="2" id="KW-1185">Reference proteome</keyword>
<name>A0A165EA39_9APHY</name>
<dbReference type="STRING" id="1314785.A0A165EA39"/>
<dbReference type="AlphaFoldDB" id="A0A165EA39"/>
<dbReference type="InParanoid" id="A0A165EA39"/>
<sequence>MVPPQTQFQLASSGPFYVILGGYYPGIKTSEVSMSGGRFTPPLPVMVKCNTIEQARDVDHLNEELKELRTAHNETEHAVEIIMHSTIARTILPNVRAYYCIVYGHVSSIYLTVDEMRIQTNGLPKAIFKKITGENHAPAFQQALKYMLMKGARNNHEMRQKSEVRGLSGGVDEGDLQERFQTVLMMHGDTATATAQCPQTPTRVAGLTWLQTLNTPSNICMQAMRAPKPMRVTTPSRQPMSATSGMMYDASRHVHIKNGPPSAPSICTDALTEAPLPAYVYQHVWTLAGIRQTLQESYDDPTPTLSVGKISDDYVHAHGYTHYQKGKKKAPAEKAIEAAKRDSRKKAVADAVDTAQSHVREQAESLHNELQDHSAEYYRQGLVQLTCVANSERRVNPWNTFIKDELNKANTALPEGAQHYKSNNLLPGTKEKWDTMSLEERTEYTKPLVEKLNETREMRKLSAHNIPINAFHDVRSNLASIEHQLQALNARTGTEVVLIAV</sequence>
<dbReference type="Proteomes" id="UP000076871">
    <property type="component" value="Unassembled WGS sequence"/>
</dbReference>
<dbReference type="OrthoDB" id="2757513at2759"/>
<protein>
    <submittedName>
        <fullName evidence="1">Uncharacterized protein</fullName>
    </submittedName>
</protein>
<evidence type="ECO:0000313" key="1">
    <source>
        <dbReference type="EMBL" id="KZT06568.1"/>
    </source>
</evidence>
<dbReference type="RefSeq" id="XP_040764308.1">
    <property type="nucleotide sequence ID" value="XM_040912590.1"/>
</dbReference>
<proteinExistence type="predicted"/>
<accession>A0A165EA39</accession>
<evidence type="ECO:0000313" key="2">
    <source>
        <dbReference type="Proteomes" id="UP000076871"/>
    </source>
</evidence>
<dbReference type="GeneID" id="63829618"/>
<dbReference type="EMBL" id="KV427624">
    <property type="protein sequence ID" value="KZT06568.1"/>
    <property type="molecule type" value="Genomic_DNA"/>
</dbReference>